<protein>
    <submittedName>
        <fullName evidence="2">Lipocalin-like domain-containing protein</fullName>
    </submittedName>
</protein>
<organism evidence="2 3">
    <name type="scientific">Lutibacter agarilyticus</name>
    <dbReference type="NCBI Taxonomy" id="1109740"/>
    <lineage>
        <taxon>Bacteria</taxon>
        <taxon>Pseudomonadati</taxon>
        <taxon>Bacteroidota</taxon>
        <taxon>Flavobacteriia</taxon>
        <taxon>Flavobacteriales</taxon>
        <taxon>Flavobacteriaceae</taxon>
        <taxon>Lutibacter</taxon>
    </lineage>
</organism>
<dbReference type="AlphaFoldDB" id="A0A238XP83"/>
<keyword evidence="3" id="KW-1185">Reference proteome</keyword>
<dbReference type="Pfam" id="PF13648">
    <property type="entry name" value="Lipocalin_4"/>
    <property type="match status" value="1"/>
</dbReference>
<proteinExistence type="predicted"/>
<reference evidence="2 3" key="1">
    <citation type="submission" date="2017-06" db="EMBL/GenBank/DDBJ databases">
        <authorList>
            <person name="Kim H.J."/>
            <person name="Triplett B.A."/>
        </authorList>
    </citation>
    <scope>NUCLEOTIDE SEQUENCE [LARGE SCALE GENOMIC DNA]</scope>
    <source>
        <strain evidence="2 3">DSM 29150</strain>
    </source>
</reference>
<gene>
    <name evidence="2" type="ORF">SAMN06265371_106190</name>
</gene>
<dbReference type="EMBL" id="FZNT01000006">
    <property type="protein sequence ID" value="SNR60351.1"/>
    <property type="molecule type" value="Genomic_DNA"/>
</dbReference>
<dbReference type="PROSITE" id="PS51257">
    <property type="entry name" value="PROKAR_LIPOPROTEIN"/>
    <property type="match status" value="1"/>
</dbReference>
<accession>A0A238XP83</accession>
<sequence length="144" mass="16521">MTQMKKKIILGLSIIFTILLIGCDNDDSNDNEKSIVGTWQLIEIYSDIGDGKGKWNSIENGYKYEFDSENRFTSDRFSECQSGTYTLNENELILDYDCDGFTAGIETPEGTFVERITFESDKLIINPTYLMCVEGCEWKFQKID</sequence>
<evidence type="ECO:0000313" key="3">
    <source>
        <dbReference type="Proteomes" id="UP000198384"/>
    </source>
</evidence>
<dbReference type="OrthoDB" id="708275at2"/>
<evidence type="ECO:0000313" key="2">
    <source>
        <dbReference type="EMBL" id="SNR60351.1"/>
    </source>
</evidence>
<dbReference type="Proteomes" id="UP000198384">
    <property type="component" value="Unassembled WGS sequence"/>
</dbReference>
<feature type="domain" description="Lipocalin-like" evidence="1">
    <location>
        <begin position="35"/>
        <end position="99"/>
    </location>
</feature>
<name>A0A238XP83_9FLAO</name>
<evidence type="ECO:0000259" key="1">
    <source>
        <dbReference type="Pfam" id="PF13648"/>
    </source>
</evidence>
<dbReference type="InterPro" id="IPR024311">
    <property type="entry name" value="Lipocalin-like"/>
</dbReference>